<dbReference type="InterPro" id="IPR036034">
    <property type="entry name" value="PDZ_sf"/>
</dbReference>
<dbReference type="OrthoDB" id="3512661at2759"/>
<gene>
    <name evidence="1" type="ORF">NA56DRAFT_659424</name>
</gene>
<sequence length="336" mass="39181">MVGPIHSNPPTPIPGTISDYYGYYCFGNLPPNLEVIKDMHHDFFLKICVFFEETPSASNPYRSFVRSTDSRNSFIGTSFTRSHIFDYDSRIAEAEDYHLIRRLAYEMAHNWLGPPVTDGIDWLYEGIKNCLSIYFPFRNKFRTAHYFQTTISMLCTRYYTNRLINVPHEELLKLVPTSNYAKELLSPFLKKGANVKAHGIEEWIELLEPLLGEETRQRYEDMLSGKVILMDVRLFSGAKTHELKQVDQEILDFGVDRRSFEDGVVKGLKAGSRAELAGLKEGDRIVESSYLWRCVDHFEEKMKLLIERDGVQIEIKYWPRSFEMAKSWRMVKLDEK</sequence>
<organism evidence="1 2">
    <name type="scientific">Hyaloscypha hepaticicola</name>
    <dbReference type="NCBI Taxonomy" id="2082293"/>
    <lineage>
        <taxon>Eukaryota</taxon>
        <taxon>Fungi</taxon>
        <taxon>Dikarya</taxon>
        <taxon>Ascomycota</taxon>
        <taxon>Pezizomycotina</taxon>
        <taxon>Leotiomycetes</taxon>
        <taxon>Helotiales</taxon>
        <taxon>Hyaloscyphaceae</taxon>
        <taxon>Hyaloscypha</taxon>
    </lineage>
</organism>
<dbReference type="SUPFAM" id="SSF50156">
    <property type="entry name" value="PDZ domain-like"/>
    <property type="match status" value="1"/>
</dbReference>
<dbReference type="EMBL" id="KZ613483">
    <property type="protein sequence ID" value="PMD20932.1"/>
    <property type="molecule type" value="Genomic_DNA"/>
</dbReference>
<reference evidence="1 2" key="1">
    <citation type="submission" date="2016-05" db="EMBL/GenBank/DDBJ databases">
        <title>A degradative enzymes factory behind the ericoid mycorrhizal symbiosis.</title>
        <authorList>
            <consortium name="DOE Joint Genome Institute"/>
            <person name="Martino E."/>
            <person name="Morin E."/>
            <person name="Grelet G."/>
            <person name="Kuo A."/>
            <person name="Kohler A."/>
            <person name="Daghino S."/>
            <person name="Barry K."/>
            <person name="Choi C."/>
            <person name="Cichocki N."/>
            <person name="Clum A."/>
            <person name="Copeland A."/>
            <person name="Hainaut M."/>
            <person name="Haridas S."/>
            <person name="Labutti K."/>
            <person name="Lindquist E."/>
            <person name="Lipzen A."/>
            <person name="Khouja H.-R."/>
            <person name="Murat C."/>
            <person name="Ohm R."/>
            <person name="Olson A."/>
            <person name="Spatafora J."/>
            <person name="Veneault-Fourrey C."/>
            <person name="Henrissat B."/>
            <person name="Grigoriev I."/>
            <person name="Martin F."/>
            <person name="Perotto S."/>
        </authorList>
    </citation>
    <scope>NUCLEOTIDE SEQUENCE [LARGE SCALE GENOMIC DNA]</scope>
    <source>
        <strain evidence="1 2">UAMH 7357</strain>
    </source>
</reference>
<keyword evidence="2" id="KW-1185">Reference proteome</keyword>
<dbReference type="STRING" id="1745343.A0A2J6Q3R3"/>
<evidence type="ECO:0008006" key="3">
    <source>
        <dbReference type="Google" id="ProtNLM"/>
    </source>
</evidence>
<dbReference type="Proteomes" id="UP000235672">
    <property type="component" value="Unassembled WGS sequence"/>
</dbReference>
<protein>
    <recommendedName>
        <fullName evidence="3">PDZ domain-containing protein</fullName>
    </recommendedName>
</protein>
<name>A0A2J6Q3R3_9HELO</name>
<accession>A0A2J6Q3R3</accession>
<evidence type="ECO:0000313" key="2">
    <source>
        <dbReference type="Proteomes" id="UP000235672"/>
    </source>
</evidence>
<dbReference type="AlphaFoldDB" id="A0A2J6Q3R3"/>
<proteinExistence type="predicted"/>
<evidence type="ECO:0000313" key="1">
    <source>
        <dbReference type="EMBL" id="PMD20932.1"/>
    </source>
</evidence>